<reference evidence="3" key="2">
    <citation type="submission" date="2020-05" db="UniProtKB">
        <authorList>
            <consortium name="EnsemblMetazoa"/>
        </authorList>
    </citation>
    <scope>IDENTIFICATION</scope>
    <source>
        <strain evidence="3">IAEA</strain>
    </source>
</reference>
<evidence type="ECO:0000313" key="4">
    <source>
        <dbReference type="Proteomes" id="UP000091820"/>
    </source>
</evidence>
<evidence type="ECO:0000313" key="3">
    <source>
        <dbReference type="EnsemblMetazoa" id="GBRI034371-PA"/>
    </source>
</evidence>
<protein>
    <submittedName>
        <fullName evidence="3">Uncharacterized protein</fullName>
    </submittedName>
</protein>
<proteinExistence type="predicted"/>
<keyword evidence="2" id="KW-0472">Membrane</keyword>
<keyword evidence="4" id="KW-1185">Reference proteome</keyword>
<dbReference type="Proteomes" id="UP000091820">
    <property type="component" value="Unassembled WGS sequence"/>
</dbReference>
<dbReference type="AlphaFoldDB" id="A0A1A9WVV2"/>
<dbReference type="VEuPathDB" id="VectorBase:GBRI034371"/>
<organism evidence="3 4">
    <name type="scientific">Glossina brevipalpis</name>
    <dbReference type="NCBI Taxonomy" id="37001"/>
    <lineage>
        <taxon>Eukaryota</taxon>
        <taxon>Metazoa</taxon>
        <taxon>Ecdysozoa</taxon>
        <taxon>Arthropoda</taxon>
        <taxon>Hexapoda</taxon>
        <taxon>Insecta</taxon>
        <taxon>Pterygota</taxon>
        <taxon>Neoptera</taxon>
        <taxon>Endopterygota</taxon>
        <taxon>Diptera</taxon>
        <taxon>Brachycera</taxon>
        <taxon>Muscomorpha</taxon>
        <taxon>Hippoboscoidea</taxon>
        <taxon>Glossinidae</taxon>
        <taxon>Glossina</taxon>
    </lineage>
</organism>
<reference evidence="4" key="1">
    <citation type="submission" date="2014-03" db="EMBL/GenBank/DDBJ databases">
        <authorList>
            <person name="Aksoy S."/>
            <person name="Warren W."/>
            <person name="Wilson R.K."/>
        </authorList>
    </citation>
    <scope>NUCLEOTIDE SEQUENCE [LARGE SCALE GENOMIC DNA]</scope>
    <source>
        <strain evidence="4">IAEA</strain>
    </source>
</reference>
<feature type="compositionally biased region" description="Low complexity" evidence="1">
    <location>
        <begin position="16"/>
        <end position="29"/>
    </location>
</feature>
<name>A0A1A9WVV2_9MUSC</name>
<evidence type="ECO:0000256" key="1">
    <source>
        <dbReference type="SAM" id="MobiDB-lite"/>
    </source>
</evidence>
<accession>A0A1A9WVV2</accession>
<keyword evidence="2" id="KW-1133">Transmembrane helix</keyword>
<sequence length="159" mass="18029">MIKIRQQHQKEEDLASHQNSNESSSKSPENLSFFSLSPLVTNSVIRLKLTELQRSLSLPLFIFSNILAPNNSTLIFGHNELFLDSESSKSKFQIQMFAFLYIASFLSRVNVGLDLIQKCSEALADLRDWRYIVPTSSRREEEKTSEDFSIKSVGILAGP</sequence>
<feature type="transmembrane region" description="Helical" evidence="2">
    <location>
        <begin position="56"/>
        <end position="76"/>
    </location>
</feature>
<evidence type="ECO:0000256" key="2">
    <source>
        <dbReference type="SAM" id="Phobius"/>
    </source>
</evidence>
<feature type="transmembrane region" description="Helical" evidence="2">
    <location>
        <begin position="96"/>
        <end position="116"/>
    </location>
</feature>
<feature type="region of interest" description="Disordered" evidence="1">
    <location>
        <begin position="1"/>
        <end position="29"/>
    </location>
</feature>
<keyword evidence="2" id="KW-0812">Transmembrane</keyword>
<dbReference type="EnsemblMetazoa" id="GBRI034371-RA">
    <property type="protein sequence ID" value="GBRI034371-PA"/>
    <property type="gene ID" value="GBRI034371"/>
</dbReference>